<sequence>MQFGVFASDPRAAGVRRRPHFDGVPPPTPHGPSGHSSFPHQNGIFPHHLRRPHLFDKTPSIPPCDSLKRFTHVPFAILVLSLGIFFLLRRVERPRGRLSTWILDLLRQSIASAVSSCLFVFVLYMSMDSQEYSDPTMCRLPVVSFFFETFIGLPLLYFAHKFVFAAARRITLGRARYVLNDEIARVGLQSGNYGHPVSISVFVKQTLLLCSAYIFTKFFASFLLYSVKSLDRLLAMILLGWTWHMGQGAEILMAKAVYPLIFWTIQYVVIDRIIRYSPKTARKCQGDLEEGLDRYEQDEEARVELGGPATVDEELTSIPLQEVIDMRPHSETATSRESSPARYANSRLSLSPQAQLQRNISPPANEYQDYSATHTSQTSSPTGESPRLFAFPSSTTHTSILTTLLTPPLRVSSVTSAEPSCANGDLGAAAATAVTQTAPPPSYINPPTPVHYDPLETEPGTEEELPTYADSQRQALESRERDRQQIMDLKRH</sequence>
<feature type="region of interest" description="Disordered" evidence="1">
    <location>
        <begin position="15"/>
        <end position="37"/>
    </location>
</feature>
<feature type="compositionally biased region" description="Pro residues" evidence="1">
    <location>
        <begin position="438"/>
        <end position="449"/>
    </location>
</feature>
<feature type="transmembrane region" description="Helical" evidence="2">
    <location>
        <begin position="207"/>
        <end position="227"/>
    </location>
</feature>
<feature type="region of interest" description="Disordered" evidence="1">
    <location>
        <begin position="320"/>
        <end position="391"/>
    </location>
</feature>
<organism evidence="3 4">
    <name type="scientific">Lipomyces starkeyi NRRL Y-11557</name>
    <dbReference type="NCBI Taxonomy" id="675824"/>
    <lineage>
        <taxon>Eukaryota</taxon>
        <taxon>Fungi</taxon>
        <taxon>Dikarya</taxon>
        <taxon>Ascomycota</taxon>
        <taxon>Saccharomycotina</taxon>
        <taxon>Lipomycetes</taxon>
        <taxon>Lipomycetales</taxon>
        <taxon>Lipomycetaceae</taxon>
        <taxon>Lipomyces</taxon>
    </lineage>
</organism>
<evidence type="ECO:0000256" key="1">
    <source>
        <dbReference type="SAM" id="MobiDB-lite"/>
    </source>
</evidence>
<dbReference type="PANTHER" id="PTHR31735">
    <property type="entry name" value="VACUOLAR MEMBRANE PROTEIN YPL162C"/>
    <property type="match status" value="1"/>
</dbReference>
<dbReference type="PANTHER" id="PTHR31735:SF1">
    <property type="entry name" value="VACUOLAR MEMBRANE PROTEIN YPL162C"/>
    <property type="match status" value="1"/>
</dbReference>
<feature type="transmembrane region" description="Helical" evidence="2">
    <location>
        <begin position="139"/>
        <end position="159"/>
    </location>
</feature>
<feature type="transmembrane region" description="Helical" evidence="2">
    <location>
        <begin position="247"/>
        <end position="270"/>
    </location>
</feature>
<keyword evidence="2" id="KW-1133">Transmembrane helix</keyword>
<keyword evidence="4" id="KW-1185">Reference proteome</keyword>
<feature type="region of interest" description="Disordered" evidence="1">
    <location>
        <begin position="438"/>
        <end position="492"/>
    </location>
</feature>
<feature type="compositionally biased region" description="Basic and acidic residues" evidence="1">
    <location>
        <begin position="476"/>
        <end position="492"/>
    </location>
</feature>
<feature type="compositionally biased region" description="Acidic residues" evidence="1">
    <location>
        <begin position="455"/>
        <end position="465"/>
    </location>
</feature>
<reference evidence="3 4" key="1">
    <citation type="journal article" date="2016" name="Proc. Natl. Acad. Sci. U.S.A.">
        <title>Comparative genomics of biotechnologically important yeasts.</title>
        <authorList>
            <person name="Riley R."/>
            <person name="Haridas S."/>
            <person name="Wolfe K.H."/>
            <person name="Lopes M.R."/>
            <person name="Hittinger C.T."/>
            <person name="Goeker M."/>
            <person name="Salamov A.A."/>
            <person name="Wisecaver J.H."/>
            <person name="Long T.M."/>
            <person name="Calvey C.H."/>
            <person name="Aerts A.L."/>
            <person name="Barry K.W."/>
            <person name="Choi C."/>
            <person name="Clum A."/>
            <person name="Coughlan A.Y."/>
            <person name="Deshpande S."/>
            <person name="Douglass A.P."/>
            <person name="Hanson S.J."/>
            <person name="Klenk H.-P."/>
            <person name="LaButti K.M."/>
            <person name="Lapidus A."/>
            <person name="Lindquist E.A."/>
            <person name="Lipzen A.M."/>
            <person name="Meier-Kolthoff J.P."/>
            <person name="Ohm R.A."/>
            <person name="Otillar R.P."/>
            <person name="Pangilinan J.L."/>
            <person name="Peng Y."/>
            <person name="Rokas A."/>
            <person name="Rosa C.A."/>
            <person name="Scheuner C."/>
            <person name="Sibirny A.A."/>
            <person name="Slot J.C."/>
            <person name="Stielow J.B."/>
            <person name="Sun H."/>
            <person name="Kurtzman C.P."/>
            <person name="Blackwell M."/>
            <person name="Grigoriev I.V."/>
            <person name="Jeffries T.W."/>
        </authorList>
    </citation>
    <scope>NUCLEOTIDE SEQUENCE [LARGE SCALE GENOMIC DNA]</scope>
    <source>
        <strain evidence="3 4">NRRL Y-11557</strain>
    </source>
</reference>
<feature type="compositionally biased region" description="Polar residues" evidence="1">
    <location>
        <begin position="346"/>
        <end position="383"/>
    </location>
</feature>
<protein>
    <submittedName>
        <fullName evidence="3">Uncharacterized protein</fullName>
    </submittedName>
</protein>
<name>A0A1E3Q1J5_LIPST</name>
<evidence type="ECO:0000256" key="2">
    <source>
        <dbReference type="SAM" id="Phobius"/>
    </source>
</evidence>
<feature type="transmembrane region" description="Helical" evidence="2">
    <location>
        <begin position="70"/>
        <end position="88"/>
    </location>
</feature>
<proteinExistence type="predicted"/>
<dbReference type="InterPro" id="IPR022127">
    <property type="entry name" value="STIMATE/YPL162C"/>
</dbReference>
<dbReference type="EMBL" id="KV454297">
    <property type="protein sequence ID" value="ODQ71526.1"/>
    <property type="molecule type" value="Genomic_DNA"/>
</dbReference>
<keyword evidence="2" id="KW-0472">Membrane</keyword>
<dbReference type="AlphaFoldDB" id="A0A1E3Q1J5"/>
<dbReference type="Proteomes" id="UP000094385">
    <property type="component" value="Unassembled WGS sequence"/>
</dbReference>
<keyword evidence="2" id="KW-0812">Transmembrane</keyword>
<evidence type="ECO:0000313" key="4">
    <source>
        <dbReference type="Proteomes" id="UP000094385"/>
    </source>
</evidence>
<dbReference type="GO" id="GO:0016020">
    <property type="term" value="C:membrane"/>
    <property type="evidence" value="ECO:0007669"/>
    <property type="project" value="TreeGrafter"/>
</dbReference>
<evidence type="ECO:0000313" key="3">
    <source>
        <dbReference type="EMBL" id="ODQ71526.1"/>
    </source>
</evidence>
<dbReference type="STRING" id="675824.A0A1E3Q1J5"/>
<gene>
    <name evidence="3" type="ORF">LIPSTDRAFT_4759</name>
</gene>
<dbReference type="OrthoDB" id="10476470at2759"/>
<accession>A0A1E3Q1J5</accession>
<feature type="transmembrane region" description="Helical" evidence="2">
    <location>
        <begin position="109"/>
        <end position="127"/>
    </location>
</feature>
<dbReference type="Pfam" id="PF12400">
    <property type="entry name" value="STIMATE"/>
    <property type="match status" value="1"/>
</dbReference>